<dbReference type="InterPro" id="IPR003343">
    <property type="entry name" value="Big_2"/>
</dbReference>
<keyword evidence="3" id="KW-1185">Reference proteome</keyword>
<sequence length="267" mass="29411">MFTSLFPACSDDTPEPEVESVVTIDPSSITIPKSTFIGYRLTLKVGDVDWRAAEVDWSTGDERIATVDKAGIVTGVAAGETEITGTLRNGKGAAKCKVVVSDDNNYKFRLTLRDKGTSSFSINKPEEFLSPKAIERRKKRNIPIDNSDLSISAYYIKKTEELGGVVVAQSKWLNTVTVHVTQELMMYKYKELPFVADAVVVWQGKRYDEASLKVKTQSDEADEPLSEYGTAWVNINMNNGQILHEKGFKGAGIDTAVIDGGFINIKT</sequence>
<name>A0A2V3PWN6_9BACT</name>
<dbReference type="SMART" id="SM00635">
    <property type="entry name" value="BID_2"/>
    <property type="match status" value="1"/>
</dbReference>
<accession>A0A2V3PWN6</accession>
<feature type="domain" description="BIG2" evidence="1">
    <location>
        <begin position="18"/>
        <end position="97"/>
    </location>
</feature>
<reference evidence="2 3" key="1">
    <citation type="submission" date="2018-03" db="EMBL/GenBank/DDBJ databases">
        <title>Genomic Encyclopedia of Archaeal and Bacterial Type Strains, Phase II (KMG-II): from individual species to whole genera.</title>
        <authorList>
            <person name="Goeker M."/>
        </authorList>
    </citation>
    <scope>NUCLEOTIDE SEQUENCE [LARGE SCALE GENOMIC DNA]</scope>
    <source>
        <strain evidence="2 3">DSM 100214</strain>
    </source>
</reference>
<dbReference type="Pfam" id="PF02368">
    <property type="entry name" value="Big_2"/>
    <property type="match status" value="1"/>
</dbReference>
<evidence type="ECO:0000313" key="2">
    <source>
        <dbReference type="EMBL" id="PXV68998.1"/>
    </source>
</evidence>
<protein>
    <submittedName>
        <fullName evidence="2">Ig-like protein group 2</fullName>
    </submittedName>
</protein>
<dbReference type="Gene3D" id="2.60.40.1080">
    <property type="match status" value="1"/>
</dbReference>
<dbReference type="EMBL" id="QICL01000001">
    <property type="protein sequence ID" value="PXV68998.1"/>
    <property type="molecule type" value="Genomic_DNA"/>
</dbReference>
<evidence type="ECO:0000313" key="3">
    <source>
        <dbReference type="Proteomes" id="UP000247973"/>
    </source>
</evidence>
<evidence type="ECO:0000259" key="1">
    <source>
        <dbReference type="SMART" id="SM00635"/>
    </source>
</evidence>
<proteinExistence type="predicted"/>
<comment type="caution">
    <text evidence="2">The sequence shown here is derived from an EMBL/GenBank/DDBJ whole genome shotgun (WGS) entry which is preliminary data.</text>
</comment>
<dbReference type="InterPro" id="IPR008964">
    <property type="entry name" value="Invasin/intimin_cell_adhesion"/>
</dbReference>
<dbReference type="AlphaFoldDB" id="A0A2V3PWN6"/>
<organism evidence="2 3">
    <name type="scientific">Dysgonomonas alginatilytica</name>
    <dbReference type="NCBI Taxonomy" id="1605892"/>
    <lineage>
        <taxon>Bacteria</taxon>
        <taxon>Pseudomonadati</taxon>
        <taxon>Bacteroidota</taxon>
        <taxon>Bacteroidia</taxon>
        <taxon>Bacteroidales</taxon>
        <taxon>Dysgonomonadaceae</taxon>
        <taxon>Dysgonomonas</taxon>
    </lineage>
</organism>
<gene>
    <name evidence="2" type="ORF">CLV62_101265</name>
</gene>
<dbReference type="RefSeq" id="WP_170119985.1">
    <property type="nucleotide sequence ID" value="NZ_QICL01000001.1"/>
</dbReference>
<dbReference type="SUPFAM" id="SSF49373">
    <property type="entry name" value="Invasin/intimin cell-adhesion fragments"/>
    <property type="match status" value="1"/>
</dbReference>
<dbReference type="Proteomes" id="UP000247973">
    <property type="component" value="Unassembled WGS sequence"/>
</dbReference>